<accession>A0A1I9G0E8</accession>
<reference evidence="1" key="2">
    <citation type="submission" date="2012-12" db="EMBL/GenBank/DDBJ databases">
        <authorList>
            <consortium name="WormBase Consortium"/>
            <person name="Ghedin E."/>
            <person name="Paulini M."/>
        </authorList>
    </citation>
    <scope>NUCLEOTIDE SEQUENCE</scope>
    <source>
        <strain evidence="1">FR3</strain>
    </source>
</reference>
<protein>
    <submittedName>
        <fullName evidence="1">Bm284</fullName>
    </submittedName>
</protein>
<name>A0A1I9G0E8_BRUMA</name>
<dbReference type="AlphaFoldDB" id="A0A1I9G0E8"/>
<gene>
    <name evidence="1" type="primary">Bm284</name>
    <name evidence="1" type="ORF">BM_Bm284</name>
</gene>
<proteinExistence type="predicted"/>
<reference evidence="1" key="1">
    <citation type="journal article" date="2007" name="Science">
        <title>Draft genome of the filarial nematode parasite Brugia malayi.</title>
        <authorList>
            <person name="Ghedin E."/>
            <person name="Wang S."/>
            <person name="Spiro D."/>
            <person name="Caler E."/>
            <person name="Zhao Q."/>
            <person name="Crabtree J."/>
            <person name="Allen J.E."/>
            <person name="Delcher A.L."/>
            <person name="Guiliano D.B."/>
            <person name="Miranda-Saavedra D."/>
            <person name="Angiuoli S.V."/>
            <person name="Creasy T."/>
            <person name="Amedeo P."/>
            <person name="Haas B."/>
            <person name="El-Sayed N.M."/>
            <person name="Wortman J.R."/>
            <person name="Feldblyum T."/>
            <person name="Tallon L."/>
            <person name="Schatz M."/>
            <person name="Shumway M."/>
            <person name="Koo H."/>
            <person name="Salzberg S.L."/>
            <person name="Schobel S."/>
            <person name="Pertea M."/>
            <person name="Pop M."/>
            <person name="White O."/>
            <person name="Barton G.J."/>
            <person name="Carlow C.K."/>
            <person name="Crawford M.J."/>
            <person name="Daub J."/>
            <person name="Dimmic M.W."/>
            <person name="Estes C.F."/>
            <person name="Foster J.M."/>
            <person name="Ganatra M."/>
            <person name="Gregory W.F."/>
            <person name="Johnson N.M."/>
            <person name="Jin J."/>
            <person name="Komuniecki R."/>
            <person name="Korf I."/>
            <person name="Kumar S."/>
            <person name="Laney S."/>
            <person name="Li B.W."/>
            <person name="Li W."/>
            <person name="Lindblom T.H."/>
            <person name="Lustigman S."/>
            <person name="Ma D."/>
            <person name="Maina C.V."/>
            <person name="Martin D.M."/>
            <person name="McCarter J.P."/>
            <person name="McReynolds L."/>
            <person name="Mitreva M."/>
            <person name="Nutman T.B."/>
            <person name="Parkinson J."/>
            <person name="Peregrin-Alvarez J.M."/>
            <person name="Poole C."/>
            <person name="Ren Q."/>
            <person name="Saunders L."/>
            <person name="Sluder A.E."/>
            <person name="Smith K."/>
            <person name="Stanke M."/>
            <person name="Unnasch T.R."/>
            <person name="Ware J."/>
            <person name="Wei A.D."/>
            <person name="Weil G."/>
            <person name="Williams D.J."/>
            <person name="Zhang Y."/>
            <person name="Williams S.A."/>
            <person name="Fraser-Liggett C."/>
            <person name="Slatko B."/>
            <person name="Blaxter M.L."/>
            <person name="Scott A.L."/>
        </authorList>
    </citation>
    <scope>NUCLEOTIDE SEQUENCE</scope>
    <source>
        <strain evidence="1">FR3</strain>
    </source>
</reference>
<sequence length="35" mass="4049">MSQCPSIFNFINSSEQKKESESNTIIKMEYTAKAY</sequence>
<dbReference type="EMBL" id="LN856817">
    <property type="protein sequence ID" value="CDP92482.1"/>
    <property type="molecule type" value="Genomic_DNA"/>
</dbReference>
<organism evidence="1">
    <name type="scientific">Brugia malayi</name>
    <name type="common">Filarial nematode worm</name>
    <dbReference type="NCBI Taxonomy" id="6279"/>
    <lineage>
        <taxon>Eukaryota</taxon>
        <taxon>Metazoa</taxon>
        <taxon>Ecdysozoa</taxon>
        <taxon>Nematoda</taxon>
        <taxon>Chromadorea</taxon>
        <taxon>Rhabditida</taxon>
        <taxon>Spirurina</taxon>
        <taxon>Spiruromorpha</taxon>
        <taxon>Filarioidea</taxon>
        <taxon>Onchocercidae</taxon>
        <taxon>Brugia</taxon>
    </lineage>
</organism>
<evidence type="ECO:0000313" key="1">
    <source>
        <dbReference type="EMBL" id="CDP92482.1"/>
    </source>
</evidence>